<dbReference type="RefSeq" id="WP_114529912.1">
    <property type="nucleotide sequence ID" value="NZ_QQBH01000011.1"/>
</dbReference>
<dbReference type="Proteomes" id="UP000253742">
    <property type="component" value="Unassembled WGS sequence"/>
</dbReference>
<feature type="transmembrane region" description="Helical" evidence="1">
    <location>
        <begin position="62"/>
        <end position="86"/>
    </location>
</feature>
<accession>A0A369V523</accession>
<feature type="transmembrane region" description="Helical" evidence="1">
    <location>
        <begin position="107"/>
        <end position="125"/>
    </location>
</feature>
<dbReference type="EMBL" id="QQBH01000011">
    <property type="protein sequence ID" value="RDD87623.1"/>
    <property type="molecule type" value="Genomic_DNA"/>
</dbReference>
<organism evidence="2 3">
    <name type="scientific">Streptomyces parvulus</name>
    <dbReference type="NCBI Taxonomy" id="146923"/>
    <lineage>
        <taxon>Bacteria</taxon>
        <taxon>Bacillati</taxon>
        <taxon>Actinomycetota</taxon>
        <taxon>Actinomycetes</taxon>
        <taxon>Kitasatosporales</taxon>
        <taxon>Streptomycetaceae</taxon>
        <taxon>Streptomyces</taxon>
    </lineage>
</organism>
<evidence type="ECO:0000256" key="1">
    <source>
        <dbReference type="SAM" id="Phobius"/>
    </source>
</evidence>
<evidence type="ECO:0000313" key="3">
    <source>
        <dbReference type="Proteomes" id="UP000253742"/>
    </source>
</evidence>
<feature type="transmembrane region" description="Helical" evidence="1">
    <location>
        <begin position="12"/>
        <end position="30"/>
    </location>
</feature>
<proteinExistence type="predicted"/>
<gene>
    <name evidence="2" type="ORF">DVZ84_18545</name>
</gene>
<keyword evidence="1" id="KW-0812">Transmembrane</keyword>
<evidence type="ECO:0000313" key="2">
    <source>
        <dbReference type="EMBL" id="RDD87623.1"/>
    </source>
</evidence>
<reference evidence="2 3" key="1">
    <citation type="submission" date="2018-07" db="EMBL/GenBank/DDBJ databases">
        <title>Genome guided investigation of antibiotics producing actinomycetales strain isolated from a Macau mangrove ecosystem.</title>
        <authorList>
            <person name="Hu D."/>
        </authorList>
    </citation>
    <scope>NUCLEOTIDE SEQUENCE [LARGE SCALE GENOMIC DNA]</scope>
    <source>
        <strain evidence="2 3">2297</strain>
    </source>
</reference>
<keyword evidence="1" id="KW-1133">Transmembrane helix</keyword>
<name>A0A369V523_9ACTN</name>
<sequence length="126" mass="13372">MLTPDLSVAQWWVLALVSGAALALAAQSLATTRAQRFAAVLPPLACALVIGGQTVARGGDGTQALFLFTLVALVLVVLRLVYARYFNRQMALYRAGRRADEVTKGQLAVFLLVFVATTVLVAVLIG</sequence>
<protein>
    <submittedName>
        <fullName evidence="2">Uncharacterized protein</fullName>
    </submittedName>
</protein>
<keyword evidence="1" id="KW-0472">Membrane</keyword>
<comment type="caution">
    <text evidence="2">The sequence shown here is derived from an EMBL/GenBank/DDBJ whole genome shotgun (WGS) entry which is preliminary data.</text>
</comment>
<feature type="transmembrane region" description="Helical" evidence="1">
    <location>
        <begin position="37"/>
        <end position="56"/>
    </location>
</feature>
<dbReference type="AlphaFoldDB" id="A0A369V523"/>